<comment type="caution">
    <text evidence="1">The sequence shown here is derived from an EMBL/GenBank/DDBJ whole genome shotgun (WGS) entry which is preliminary data.</text>
</comment>
<protein>
    <submittedName>
        <fullName evidence="1">Uncharacterized protein</fullName>
    </submittedName>
</protein>
<dbReference type="Proteomes" id="UP001497535">
    <property type="component" value="Unassembled WGS sequence"/>
</dbReference>
<evidence type="ECO:0000313" key="1">
    <source>
        <dbReference type="EMBL" id="CAK5089100.1"/>
    </source>
</evidence>
<accession>A0ACB1ACA7</accession>
<gene>
    <name evidence="1" type="ORF">MENTE1834_LOCUS36797</name>
</gene>
<sequence length="104" mass="12729">MRPWFIFFKGSFLIAFNTNGPLFEHLRYVNTENVEPSLAMAGQNKFTKFSFAYINFRTHINSWAVEAFIGRIYYFWDAYTFMGRIYYFWDAYTFMGRIYYFWDA</sequence>
<reference evidence="1" key="1">
    <citation type="submission" date="2023-11" db="EMBL/GenBank/DDBJ databases">
        <authorList>
            <person name="Poullet M."/>
        </authorList>
    </citation>
    <scope>NUCLEOTIDE SEQUENCE</scope>
    <source>
        <strain evidence="1">E1834</strain>
    </source>
</reference>
<organism evidence="1 2">
    <name type="scientific">Meloidogyne enterolobii</name>
    <name type="common">Root-knot nematode worm</name>
    <name type="synonym">Meloidogyne mayaguensis</name>
    <dbReference type="NCBI Taxonomy" id="390850"/>
    <lineage>
        <taxon>Eukaryota</taxon>
        <taxon>Metazoa</taxon>
        <taxon>Ecdysozoa</taxon>
        <taxon>Nematoda</taxon>
        <taxon>Chromadorea</taxon>
        <taxon>Rhabditida</taxon>
        <taxon>Tylenchina</taxon>
        <taxon>Tylenchomorpha</taxon>
        <taxon>Tylenchoidea</taxon>
        <taxon>Meloidogynidae</taxon>
        <taxon>Meloidogyninae</taxon>
        <taxon>Meloidogyne</taxon>
    </lineage>
</organism>
<keyword evidence="2" id="KW-1185">Reference proteome</keyword>
<dbReference type="EMBL" id="CAVMJV010000076">
    <property type="protein sequence ID" value="CAK5089100.1"/>
    <property type="molecule type" value="Genomic_DNA"/>
</dbReference>
<name>A0ACB1ACA7_MELEN</name>
<proteinExistence type="predicted"/>
<evidence type="ECO:0000313" key="2">
    <source>
        <dbReference type="Proteomes" id="UP001497535"/>
    </source>
</evidence>